<dbReference type="Proteomes" id="UP000677265">
    <property type="component" value="Unassembled WGS sequence"/>
</dbReference>
<dbReference type="Gene3D" id="3.30.2030.10">
    <property type="entry name" value="YwmB-like"/>
    <property type="match status" value="1"/>
</dbReference>
<gene>
    <name evidence="3" type="ORF">KHB02_018115</name>
    <name evidence="2" type="ORF">KHB02_43330</name>
</gene>
<dbReference type="SUPFAM" id="SSF143842">
    <property type="entry name" value="YwmB-like"/>
    <property type="match status" value="1"/>
</dbReference>
<proteinExistence type="predicted"/>
<keyword evidence="1" id="KW-1133">Transmembrane helix</keyword>
<dbReference type="EMBL" id="JAGYPE020000036">
    <property type="protein sequence ID" value="MCH6267440.1"/>
    <property type="molecule type" value="Genomic_DNA"/>
</dbReference>
<keyword evidence="1" id="KW-0812">Transmembrane</keyword>
<protein>
    <submittedName>
        <fullName evidence="2">YwmB family TATA-box binding protein</fullName>
    </submittedName>
</protein>
<evidence type="ECO:0000256" key="1">
    <source>
        <dbReference type="SAM" id="Phobius"/>
    </source>
</evidence>
<dbReference type="Pfam" id="PF08680">
    <property type="entry name" value="DUF1779"/>
    <property type="match status" value="1"/>
</dbReference>
<accession>A0A942YG14</accession>
<dbReference type="InterPro" id="IPR014794">
    <property type="entry name" value="DUF1779"/>
</dbReference>
<evidence type="ECO:0000313" key="2">
    <source>
        <dbReference type="EMBL" id="MBS4188215.1"/>
    </source>
</evidence>
<name>A0A942YG14_9BACI</name>
<keyword evidence="4" id="KW-1185">Reference proteome</keyword>
<dbReference type="RefSeq" id="WP_213148006.1">
    <property type="nucleotide sequence ID" value="NZ_JAGYPE020000036.1"/>
</dbReference>
<feature type="transmembrane region" description="Helical" evidence="1">
    <location>
        <begin position="6"/>
        <end position="23"/>
    </location>
</feature>
<dbReference type="AlphaFoldDB" id="A0A942YG14"/>
<dbReference type="Gene3D" id="3.30.360.40">
    <property type="entry name" value="YwmB-like"/>
    <property type="match status" value="1"/>
</dbReference>
<sequence length="278" mass="31170">MNRNRVTYICLIICFSIILVVMGNRTTEANGGLASFFKGETSVGTNSIQKQTDAGVREVFFQEEKDLGKMAAVFQAQDIMLQDWSIYAREQAAGIDVKEYANVLRKKFPDWRWTERTTSETWEMTAVSTASNHHTEKLQFLATRTKQPTTAYIVYSVRGNEWNEASKSFIMSGQFGNRLNDIFRGKPTVFSCMKGVVSDKIDKALEKTASELMSGFQAKEIEALKEENFMSVSAKSPMFSDDIDLKNNNMNLQIGLRSEGLGGPTTVVVGTPIITIEY</sequence>
<evidence type="ECO:0000313" key="4">
    <source>
        <dbReference type="Proteomes" id="UP000677265"/>
    </source>
</evidence>
<organism evidence="2">
    <name type="scientific">Neobacillus citreus</name>
    <dbReference type="NCBI Taxonomy" id="2833578"/>
    <lineage>
        <taxon>Bacteria</taxon>
        <taxon>Bacillati</taxon>
        <taxon>Bacillota</taxon>
        <taxon>Bacilli</taxon>
        <taxon>Bacillales</taxon>
        <taxon>Bacillaceae</taxon>
        <taxon>Neobacillus</taxon>
    </lineage>
</organism>
<comment type="caution">
    <text evidence="2">The sequence shown here is derived from an EMBL/GenBank/DDBJ whole genome shotgun (WGS) entry which is preliminary data.</text>
</comment>
<dbReference type="InterPro" id="IPR036209">
    <property type="entry name" value="YwmB-like_sf"/>
</dbReference>
<evidence type="ECO:0000313" key="3">
    <source>
        <dbReference type="EMBL" id="MCH6267440.1"/>
    </source>
</evidence>
<keyword evidence="1" id="KW-0472">Membrane</keyword>
<reference evidence="2" key="1">
    <citation type="submission" date="2021-05" db="EMBL/GenBank/DDBJ databases">
        <title>Novel Bacillus species.</title>
        <authorList>
            <person name="Liu G."/>
        </authorList>
    </citation>
    <scope>NUCLEOTIDE SEQUENCE</scope>
    <source>
        <strain evidence="2 4">FJAT-50051</strain>
    </source>
</reference>
<dbReference type="EMBL" id="JAGYPE010000010">
    <property type="protein sequence ID" value="MBS4188215.1"/>
    <property type="molecule type" value="Genomic_DNA"/>
</dbReference>